<accession>A0ABP6L7D3</accession>
<dbReference type="SUPFAM" id="SSF51735">
    <property type="entry name" value="NAD(P)-binding Rossmann-fold domains"/>
    <property type="match status" value="1"/>
</dbReference>
<keyword evidence="3" id="KW-1185">Reference proteome</keyword>
<dbReference type="InterPro" id="IPR036291">
    <property type="entry name" value="NAD(P)-bd_dom_sf"/>
</dbReference>
<dbReference type="PANTHER" id="PTHR11695">
    <property type="entry name" value="ALCOHOL DEHYDROGENASE RELATED"/>
    <property type="match status" value="1"/>
</dbReference>
<reference evidence="3" key="1">
    <citation type="journal article" date="2019" name="Int. J. Syst. Evol. Microbiol.">
        <title>The Global Catalogue of Microorganisms (GCM) 10K type strain sequencing project: providing services to taxonomists for standard genome sequencing and annotation.</title>
        <authorList>
            <consortium name="The Broad Institute Genomics Platform"/>
            <consortium name="The Broad Institute Genome Sequencing Center for Infectious Disease"/>
            <person name="Wu L."/>
            <person name="Ma J."/>
        </authorList>
    </citation>
    <scope>NUCLEOTIDE SEQUENCE [LARGE SCALE GENOMIC DNA]</scope>
    <source>
        <strain evidence="3">JCM 14234</strain>
    </source>
</reference>
<comment type="caution">
    <text evidence="2">The sequence shown here is derived from an EMBL/GenBank/DDBJ whole genome shotgun (WGS) entry which is preliminary data.</text>
</comment>
<dbReference type="InterPro" id="IPR050700">
    <property type="entry name" value="YIM1/Zinc_Alcohol_DH_Fams"/>
</dbReference>
<dbReference type="SMART" id="SM00829">
    <property type="entry name" value="PKS_ER"/>
    <property type="match status" value="1"/>
</dbReference>
<dbReference type="CDD" id="cd08267">
    <property type="entry name" value="MDR1"/>
    <property type="match status" value="1"/>
</dbReference>
<dbReference type="Gene3D" id="3.40.50.720">
    <property type="entry name" value="NAD(P)-binding Rossmann-like Domain"/>
    <property type="match status" value="1"/>
</dbReference>
<dbReference type="Proteomes" id="UP001501035">
    <property type="component" value="Unassembled WGS sequence"/>
</dbReference>
<dbReference type="PANTHER" id="PTHR11695:SF648">
    <property type="entry name" value="ZINC-BINDING OXIDOREDUCTASE"/>
    <property type="match status" value="1"/>
</dbReference>
<dbReference type="Pfam" id="PF08240">
    <property type="entry name" value="ADH_N"/>
    <property type="match status" value="1"/>
</dbReference>
<evidence type="ECO:0000313" key="2">
    <source>
        <dbReference type="EMBL" id="GAA3031220.1"/>
    </source>
</evidence>
<dbReference type="InterPro" id="IPR011032">
    <property type="entry name" value="GroES-like_sf"/>
</dbReference>
<dbReference type="InterPro" id="IPR013154">
    <property type="entry name" value="ADH-like_N"/>
</dbReference>
<evidence type="ECO:0000259" key="1">
    <source>
        <dbReference type="SMART" id="SM00829"/>
    </source>
</evidence>
<name>A0ABP6L7D3_9ACTN</name>
<proteinExistence type="predicted"/>
<dbReference type="SUPFAM" id="SSF50129">
    <property type="entry name" value="GroES-like"/>
    <property type="match status" value="1"/>
</dbReference>
<protein>
    <submittedName>
        <fullName evidence="2">NAD(P)-dependent alcohol dehydrogenase</fullName>
    </submittedName>
</protein>
<dbReference type="Gene3D" id="3.90.180.10">
    <property type="entry name" value="Medium-chain alcohol dehydrogenases, catalytic domain"/>
    <property type="match status" value="1"/>
</dbReference>
<dbReference type="RefSeq" id="WP_290707735.1">
    <property type="nucleotide sequence ID" value="NZ_BAAAVS010000019.1"/>
</dbReference>
<dbReference type="EMBL" id="BAAAVS010000019">
    <property type="protein sequence ID" value="GAA3031220.1"/>
    <property type="molecule type" value="Genomic_DNA"/>
</dbReference>
<feature type="domain" description="Enoyl reductase (ER)" evidence="1">
    <location>
        <begin position="10"/>
        <end position="312"/>
    </location>
</feature>
<organism evidence="2 3">
    <name type="scientific">Gordonia defluvii</name>
    <dbReference type="NCBI Taxonomy" id="283718"/>
    <lineage>
        <taxon>Bacteria</taxon>
        <taxon>Bacillati</taxon>
        <taxon>Actinomycetota</taxon>
        <taxon>Actinomycetes</taxon>
        <taxon>Mycobacteriales</taxon>
        <taxon>Gordoniaceae</taxon>
        <taxon>Gordonia</taxon>
    </lineage>
</organism>
<dbReference type="Pfam" id="PF13602">
    <property type="entry name" value="ADH_zinc_N_2"/>
    <property type="match status" value="1"/>
</dbReference>
<sequence length="314" mass="32446">MRAAVVEKYGPPEVVQIRDLPLPRVAAKSVLVRVAATAVTSGDARIRGANFPDGFGTLSRLALGFRGPRRTVLGGVFSGTIEALGAKVTGFAVGEEVCGMTGISMGCHAQYVVAPATKLAPKPATVSHDQAAGLLFGGSAALHFLRVAGTGPGSTVLVNGASGAIGTNAVQLAKHLGATVTAVTSGRNAELVEALGADDVIDYTRTPLAGIGRRFDVVLDNVGSLDRRTARRLLTENGTALLAVASLGDNLVARGNVKAGVAPERAEAFAYLLSLVASRDLRVIVDEVMDLDDIQQAHRRVDTGHKVGNLVVRC</sequence>
<gene>
    <name evidence="2" type="ORF">GCM10010528_10550</name>
</gene>
<dbReference type="InterPro" id="IPR020843">
    <property type="entry name" value="ER"/>
</dbReference>
<evidence type="ECO:0000313" key="3">
    <source>
        <dbReference type="Proteomes" id="UP001501035"/>
    </source>
</evidence>